<evidence type="ECO:0000256" key="4">
    <source>
        <dbReference type="SAM" id="SignalP"/>
    </source>
</evidence>
<dbReference type="GO" id="GO:0004301">
    <property type="term" value="F:epoxide hydrolase activity"/>
    <property type="evidence" value="ECO:0007669"/>
    <property type="project" value="TreeGrafter"/>
</dbReference>
<feature type="domain" description="Epoxide hydrolase N-terminal" evidence="5">
    <location>
        <begin position="34"/>
        <end position="146"/>
    </location>
</feature>
<dbReference type="InterPro" id="IPR029058">
    <property type="entry name" value="AB_hydrolase_fold"/>
</dbReference>
<feature type="chain" id="PRO_5020882833" evidence="4">
    <location>
        <begin position="20"/>
        <end position="415"/>
    </location>
</feature>
<dbReference type="InterPro" id="IPR000639">
    <property type="entry name" value="Epox_hydrolase-like"/>
</dbReference>
<comment type="similarity">
    <text evidence="1">Belongs to the peptidase S33 family.</text>
</comment>
<feature type="signal peptide" evidence="4">
    <location>
        <begin position="1"/>
        <end position="19"/>
    </location>
</feature>
<proteinExistence type="inferred from homology"/>
<dbReference type="InParanoid" id="A0A4S2MUV6"/>
<evidence type="ECO:0000313" key="7">
    <source>
        <dbReference type="Proteomes" id="UP000298138"/>
    </source>
</evidence>
<evidence type="ECO:0000256" key="2">
    <source>
        <dbReference type="ARBA" id="ARBA00022801"/>
    </source>
</evidence>
<dbReference type="PANTHER" id="PTHR21661:SF39">
    <property type="entry name" value="HYDROLASE, PUTATIVE (AFU_ORTHOLOGUE AFUA_3G08960)-RELATED"/>
    <property type="match status" value="1"/>
</dbReference>
<keyword evidence="2 6" id="KW-0378">Hydrolase</keyword>
<dbReference type="PRINTS" id="PR00412">
    <property type="entry name" value="EPOXHYDRLASE"/>
</dbReference>
<sequence length="415" mass="47126">MQFSIPLLLSTLFAAITTAQNVANTPPFTPTIPIEPFRVNIPLAKITEMNTLIRLGKLPPPTYEGTNRSLGISSEWMRQAKDQWANRFSWREFESRVNRILPQYIATVTSNKGDKFKLHYAGIFSEDKNAVPLLLVHGWPGSYMEFMDVVEILRKSTNPSYHIIIPSHIGYGFSSPPPIDRDFTLWEDASLINDLMKGLGFEDTGYIVQAGDIGHWTARMLTHYPGCKGILLNFFVPGNLSEPTPLGDLTNLTPEEIAGLQRSAKFSATGSGYAIQQGTRPSTIAHSLHASPLSLLSWLGEKFLDSMEIQPSIQAVLEFASTYWLTETYATCIWMYRQLFIGPDHGDLWAQMQIQKPFGVAQFPREIANFPRSWMEEYGDLVWFKRHEAGGHWPMVEHPDWLAEDIREFTREVWV</sequence>
<feature type="active site" description="Proton donor" evidence="3">
    <location>
        <position position="336"/>
    </location>
</feature>
<organism evidence="6 7">
    <name type="scientific">Ascodesmis nigricans</name>
    <dbReference type="NCBI Taxonomy" id="341454"/>
    <lineage>
        <taxon>Eukaryota</taxon>
        <taxon>Fungi</taxon>
        <taxon>Dikarya</taxon>
        <taxon>Ascomycota</taxon>
        <taxon>Pezizomycotina</taxon>
        <taxon>Pezizomycetes</taxon>
        <taxon>Pezizales</taxon>
        <taxon>Ascodesmidaceae</taxon>
        <taxon>Ascodesmis</taxon>
    </lineage>
</organism>
<dbReference type="InterPro" id="IPR010497">
    <property type="entry name" value="Epoxide_hydro_N"/>
</dbReference>
<dbReference type="EMBL" id="ML220125">
    <property type="protein sequence ID" value="TGZ80368.1"/>
    <property type="molecule type" value="Genomic_DNA"/>
</dbReference>
<dbReference type="PANTHER" id="PTHR21661">
    <property type="entry name" value="EPOXIDE HYDROLASE 1-RELATED"/>
    <property type="match status" value="1"/>
</dbReference>
<dbReference type="Proteomes" id="UP000298138">
    <property type="component" value="Unassembled WGS sequence"/>
</dbReference>
<evidence type="ECO:0000256" key="3">
    <source>
        <dbReference type="PIRSR" id="PIRSR001112-1"/>
    </source>
</evidence>
<dbReference type="Gene3D" id="3.40.50.1820">
    <property type="entry name" value="alpha/beta hydrolase"/>
    <property type="match status" value="1"/>
</dbReference>
<evidence type="ECO:0000259" key="5">
    <source>
        <dbReference type="Pfam" id="PF06441"/>
    </source>
</evidence>
<protein>
    <submittedName>
        <fullName evidence="6">Alpha/beta-hydrolase</fullName>
    </submittedName>
</protein>
<dbReference type="STRING" id="341454.A0A4S2MUV6"/>
<dbReference type="OrthoDB" id="7130006at2759"/>
<keyword evidence="7" id="KW-1185">Reference proteome</keyword>
<dbReference type="Pfam" id="PF06441">
    <property type="entry name" value="EHN"/>
    <property type="match status" value="1"/>
</dbReference>
<evidence type="ECO:0000256" key="1">
    <source>
        <dbReference type="ARBA" id="ARBA00010088"/>
    </source>
</evidence>
<keyword evidence="4" id="KW-0732">Signal</keyword>
<feature type="active site" description="Proton acceptor" evidence="3">
    <location>
        <position position="392"/>
    </location>
</feature>
<dbReference type="AlphaFoldDB" id="A0A4S2MUV6"/>
<feature type="active site" description="Nucleophile" evidence="3">
    <location>
        <position position="212"/>
    </location>
</feature>
<evidence type="ECO:0000313" key="6">
    <source>
        <dbReference type="EMBL" id="TGZ80368.1"/>
    </source>
</evidence>
<name>A0A4S2MUV6_9PEZI</name>
<dbReference type="PIRSF" id="PIRSF001112">
    <property type="entry name" value="Epoxide_hydrolase"/>
    <property type="match status" value="1"/>
</dbReference>
<dbReference type="GO" id="GO:0097176">
    <property type="term" value="P:epoxide metabolic process"/>
    <property type="evidence" value="ECO:0007669"/>
    <property type="project" value="TreeGrafter"/>
</dbReference>
<accession>A0A4S2MUV6</accession>
<reference evidence="6 7" key="1">
    <citation type="submission" date="2019-04" db="EMBL/GenBank/DDBJ databases">
        <title>Comparative genomics and transcriptomics to analyze fruiting body development in filamentous ascomycetes.</title>
        <authorList>
            <consortium name="DOE Joint Genome Institute"/>
            <person name="Lutkenhaus R."/>
            <person name="Traeger S."/>
            <person name="Breuer J."/>
            <person name="Kuo A."/>
            <person name="Lipzen A."/>
            <person name="Pangilinan J."/>
            <person name="Dilworth D."/>
            <person name="Sandor L."/>
            <person name="Poggeler S."/>
            <person name="Barry K."/>
            <person name="Grigoriev I.V."/>
            <person name="Nowrousian M."/>
        </authorList>
    </citation>
    <scope>NUCLEOTIDE SEQUENCE [LARGE SCALE GENOMIC DNA]</scope>
    <source>
        <strain evidence="6 7">CBS 389.68</strain>
    </source>
</reference>
<dbReference type="SUPFAM" id="SSF53474">
    <property type="entry name" value="alpha/beta-Hydrolases"/>
    <property type="match status" value="1"/>
</dbReference>
<dbReference type="InterPro" id="IPR016292">
    <property type="entry name" value="Epoxide_hydrolase"/>
</dbReference>
<gene>
    <name evidence="6" type="ORF">EX30DRAFT_396373</name>
</gene>